<feature type="transmembrane region" description="Helical" evidence="6">
    <location>
        <begin position="443"/>
        <end position="466"/>
    </location>
</feature>
<protein>
    <recommendedName>
        <fullName evidence="7">Dendritic cell-specific transmembrane protein-like domain-containing protein</fullName>
    </recommendedName>
</protein>
<organism evidence="8 9">
    <name type="scientific">Mesocestoides corti</name>
    <name type="common">Flatworm</name>
    <dbReference type="NCBI Taxonomy" id="53468"/>
    <lineage>
        <taxon>Eukaryota</taxon>
        <taxon>Metazoa</taxon>
        <taxon>Spiralia</taxon>
        <taxon>Lophotrochozoa</taxon>
        <taxon>Platyhelminthes</taxon>
        <taxon>Cestoda</taxon>
        <taxon>Eucestoda</taxon>
        <taxon>Cyclophyllidea</taxon>
        <taxon>Mesocestoididae</taxon>
        <taxon>Mesocestoides</taxon>
    </lineage>
</organism>
<dbReference type="PANTHER" id="PTHR21041:SF9">
    <property type="entry name" value="DENDRITIC CELL-SPECIFIC TRANSMEMBRANE PROTEIN-LIKE DOMAIN-CONTAINING PROTEIN"/>
    <property type="match status" value="1"/>
</dbReference>
<evidence type="ECO:0000256" key="2">
    <source>
        <dbReference type="ARBA" id="ARBA00022692"/>
    </source>
</evidence>
<evidence type="ECO:0000256" key="6">
    <source>
        <dbReference type="SAM" id="Phobius"/>
    </source>
</evidence>
<keyword evidence="4 6" id="KW-0472">Membrane</keyword>
<feature type="compositionally biased region" description="Polar residues" evidence="5">
    <location>
        <begin position="1270"/>
        <end position="1282"/>
    </location>
</feature>
<feature type="region of interest" description="Disordered" evidence="5">
    <location>
        <begin position="37"/>
        <end position="61"/>
    </location>
</feature>
<dbReference type="GO" id="GO:0016020">
    <property type="term" value="C:membrane"/>
    <property type="evidence" value="ECO:0007669"/>
    <property type="project" value="UniProtKB-SubCell"/>
</dbReference>
<evidence type="ECO:0000256" key="1">
    <source>
        <dbReference type="ARBA" id="ARBA00004141"/>
    </source>
</evidence>
<feature type="transmembrane region" description="Helical" evidence="6">
    <location>
        <begin position="165"/>
        <end position="198"/>
    </location>
</feature>
<keyword evidence="9" id="KW-1185">Reference proteome</keyword>
<feature type="compositionally biased region" description="Basic and acidic residues" evidence="5">
    <location>
        <begin position="1168"/>
        <end position="1184"/>
    </location>
</feature>
<dbReference type="InterPro" id="IPR012858">
    <property type="entry name" value="DC_STAMP-like"/>
</dbReference>
<dbReference type="PANTHER" id="PTHR21041">
    <property type="entry name" value="DENDRITIC CELL-SPECIFIC TRANSMEMBRANE PROTEIN"/>
    <property type="match status" value="1"/>
</dbReference>
<name>A0A0R3UF44_MESCO</name>
<feature type="region of interest" description="Disordered" evidence="5">
    <location>
        <begin position="1337"/>
        <end position="1378"/>
    </location>
</feature>
<keyword evidence="2 6" id="KW-0812">Transmembrane</keyword>
<feature type="transmembrane region" description="Helical" evidence="6">
    <location>
        <begin position="527"/>
        <end position="547"/>
    </location>
</feature>
<feature type="compositionally biased region" description="Basic and acidic residues" evidence="5">
    <location>
        <begin position="48"/>
        <end position="61"/>
    </location>
</feature>
<dbReference type="Pfam" id="PF26039">
    <property type="entry name" value="Dcst2"/>
    <property type="match status" value="1"/>
</dbReference>
<dbReference type="Proteomes" id="UP000267029">
    <property type="component" value="Unassembled WGS sequence"/>
</dbReference>
<feature type="domain" description="Dendritic cell-specific transmembrane protein-like" evidence="7">
    <location>
        <begin position="476"/>
        <end position="684"/>
    </location>
</feature>
<evidence type="ECO:0000313" key="9">
    <source>
        <dbReference type="Proteomes" id="UP000267029"/>
    </source>
</evidence>
<feature type="compositionally biased region" description="Basic and acidic residues" evidence="5">
    <location>
        <begin position="1337"/>
        <end position="1346"/>
    </location>
</feature>
<evidence type="ECO:0000313" key="8">
    <source>
        <dbReference type="EMBL" id="VDD79680.1"/>
    </source>
</evidence>
<feature type="region of interest" description="Disordered" evidence="5">
    <location>
        <begin position="1168"/>
        <end position="1189"/>
    </location>
</feature>
<evidence type="ECO:0000256" key="5">
    <source>
        <dbReference type="SAM" id="MobiDB-lite"/>
    </source>
</evidence>
<evidence type="ECO:0000256" key="3">
    <source>
        <dbReference type="ARBA" id="ARBA00022989"/>
    </source>
</evidence>
<reference evidence="8 9" key="1">
    <citation type="submission" date="2018-10" db="EMBL/GenBank/DDBJ databases">
        <authorList>
            <consortium name="Pathogen Informatics"/>
        </authorList>
    </citation>
    <scope>NUCLEOTIDE SEQUENCE [LARGE SCALE GENOMIC DNA]</scope>
</reference>
<feature type="transmembrane region" description="Helical" evidence="6">
    <location>
        <begin position="638"/>
        <end position="659"/>
    </location>
</feature>
<feature type="region of interest" description="Disordered" evidence="5">
    <location>
        <begin position="1255"/>
        <end position="1294"/>
    </location>
</feature>
<proteinExistence type="predicted"/>
<dbReference type="InterPro" id="IPR051856">
    <property type="entry name" value="CSR-E3_Ligase_Protein"/>
</dbReference>
<evidence type="ECO:0000256" key="4">
    <source>
        <dbReference type="ARBA" id="ARBA00023136"/>
    </source>
</evidence>
<dbReference type="EMBL" id="UXSR01005206">
    <property type="protein sequence ID" value="VDD79680.1"/>
    <property type="molecule type" value="Genomic_DNA"/>
</dbReference>
<comment type="subcellular location">
    <subcellularLocation>
        <location evidence="1">Membrane</location>
        <topology evidence="1">Multi-pass membrane protein</topology>
    </subcellularLocation>
</comment>
<dbReference type="STRING" id="53468.A0A0R3UF44"/>
<evidence type="ECO:0000259" key="7">
    <source>
        <dbReference type="Pfam" id="PF07782"/>
    </source>
</evidence>
<feature type="compositionally biased region" description="Basic and acidic residues" evidence="5">
    <location>
        <begin position="1283"/>
        <end position="1294"/>
    </location>
</feature>
<dbReference type="Pfam" id="PF07782">
    <property type="entry name" value="DC_STAMP"/>
    <property type="match status" value="1"/>
</dbReference>
<feature type="transmembrane region" description="Helical" evidence="6">
    <location>
        <begin position="137"/>
        <end position="159"/>
    </location>
</feature>
<keyword evidence="3 6" id="KW-1133">Transmembrane helix</keyword>
<sequence>MRQINAPLHSTALSLDDRLQGGVALYQSNNANLLKQETQDDNPGVSKSDLESKEVTNEGTNKELEAALQEEIARKHIDMILNRLEKPSRCSRLVSAFQKFLDRTCCKYTPRMYFTKPASWYSATAKLDAGTLLRENYLGITAGILVGYVTFFFFSAAFAHAPHIATLFACYVMMFSVFGIAFSSDFRCVLLITLPYLLASRTRWLLMMLATGLTTTGPALNFMHNSGNFRNAIACVLGQVSSNVELMGKITKAPLSLIKNQMGTMIGNLNDQLFRARNALRKIKQAVYMATKVLNSKSDWVRTMVESCGDEVAMKNQCLAFFNTLYFNCAASMKSLSFICNLLRMFAEQACKGVAGLNDICKRESGRLHSEITNMAPVSEEQLEESEESILRFMGRENISLETGGEFVDVDFGTNVSSQAEVTAMIEEKMDLMMNGLNSFKRTIAWIVTIWTLFTVIQLIVQSALYRKKWLTKPHYDNGYISPQFVEQERKAFENKRPTTLPLSFVEQWKYVTFSSLWWSKTERSSAFGSLAFLFVGVFVLILIIIADYAMYHIVLTTAPAFSEGFGKAKQVLEDGVSNSVPDFGMSATEQTVPEIQGNSSLSEMGRGFLALANPLKEVSFSVEASICRPRASKPDDVTTILVACSIALTLLSIVLQVYALRLRHIILAWYYPDGARRRAAWLRAYIRNTRGLFSRLLHKIRSRKLQPAAGSGPPGRLKFIDRFLFTNPVITGYLAKVGFKRVFCAQCYDAGNPAKKAEFEQKFAQCPRCGLYYCKTCQTDLQGICIYCNVPINTLSMEIDFERWSSDEEYDYFYNRYYTRRKHDESQLPAKPPSLEETVRPPSMKTRPRILLKRRIKPLIGMNIGAKFRAFLKGRGAKRVDKAVTTILTSLPSIPWWKRKRSTRRRRSRRRTRLVKEDKIKYFLEKVEEEVDVEEPEEVENPFRNRGTQTYLVRLSALRCGSASAWKESLKETGDFERSYVTGSDASSIGILGAIEPSIKSVFGDSDLCVVGDAEALGDHPTGEIYEPSIESVFGDSDLRVVGDAEALGDHPIGEINELISNENDVVGRANTGVQFIGDTQLNSTGVYLSPPKSPSYDISPCGEILPGAEMLREGSFKVNSLQHETGSCGLQLDALLSPECPGPFSSLILTSMSPIQHLPKDIKVDSGNDSFPREVGRDHKDSSLGPQISDLKSLSPLHLEVARKSLDLIVTGAEGCLDPEFAHVGSVNLLESSLKEDMVDNFDNKTAELGLPSLIKSNDSPIKDPLTPTLNASASHQTSTFKKDNSQKTDSRTKLVAGLNPAIKVVNTAPSQTQIKTKGSSDSLKSDQYLESSKRFCPADDGKQKSFKPHRVSTSSKHLKNSSIKNKPKKKFFEGPTSKIGSIEEKCASLTPVNPSSQSRATSDISMISVQGKSDTRIDIEPYLGGPEAIIGKSVYSEFKLEDTGPNTLSLDDNMTKIGLQDFTSGDEVVDVETDLGIGSGYLSPRPVATTQIVPILASNDGEEEERSVQLSPEAAIIASIEAANIDPSALLNVLRGIKLNPEISAIDSISSHVSEMSEISQDNQFSVIYDHQRKPKRELMKTKGLLLSPDKTRRVFEETEDTNQISDLDVEERNSCLSTPGTLYFNDSDTIDDSLGDNVTPLDADTLHDSGELKMEEESNSPALSQTSDFRHLSESDTDAFLKFDSNIQNTGKIFSSYSSGSNSLLQTTNKEQIDDISPVLSDCKGNDTTESESASFLFPDPKLTRWNCTNNTTPSSLEGSDLLAHGSIGHMSPLRFRNSSSGLTDYDLLMNDGQISPLDSSGCD</sequence>
<dbReference type="OrthoDB" id="6598372at2759"/>
<accession>A0A0R3UF44</accession>
<gene>
    <name evidence="8" type="ORF">MCOS_LOCUS5683</name>
</gene>